<evidence type="ECO:0000313" key="4">
    <source>
        <dbReference type="EMBL" id="MFI1962955.1"/>
    </source>
</evidence>
<dbReference type="PANTHER" id="PTHR12215:SF10">
    <property type="entry name" value="L-AMINOADIPATE-SEMIALDEHYDE DEHYDROGENASE-PHOSPHOPANTETHEINYL TRANSFERASE"/>
    <property type="match status" value="1"/>
</dbReference>
<name>A0ABW7UMI4_9ACTN</name>
<keyword evidence="5" id="KW-1185">Reference proteome</keyword>
<comment type="similarity">
    <text evidence="1">Belongs to the P-Pant transferase superfamily. Gsp/Sfp/HetI/AcpT family.</text>
</comment>
<organism evidence="4 5">
    <name type="scientific">Streptomyces pathocidini</name>
    <dbReference type="NCBI Taxonomy" id="1650571"/>
    <lineage>
        <taxon>Bacteria</taxon>
        <taxon>Bacillati</taxon>
        <taxon>Actinomycetota</taxon>
        <taxon>Actinomycetes</taxon>
        <taxon>Kitasatosporales</taxon>
        <taxon>Streptomycetaceae</taxon>
        <taxon>Streptomyces</taxon>
    </lineage>
</organism>
<dbReference type="Pfam" id="PF01648">
    <property type="entry name" value="ACPS"/>
    <property type="match status" value="1"/>
</dbReference>
<dbReference type="SUPFAM" id="SSF56214">
    <property type="entry name" value="4'-phosphopantetheinyl transferase"/>
    <property type="match status" value="2"/>
</dbReference>
<dbReference type="PANTHER" id="PTHR12215">
    <property type="entry name" value="PHOSPHOPANTETHEINE TRANSFERASE"/>
    <property type="match status" value="1"/>
</dbReference>
<dbReference type="RefSeq" id="WP_398717957.1">
    <property type="nucleotide sequence ID" value="NZ_JBIRWE010000001.1"/>
</dbReference>
<dbReference type="EMBL" id="JBIRWE010000001">
    <property type="protein sequence ID" value="MFI1962955.1"/>
    <property type="molecule type" value="Genomic_DNA"/>
</dbReference>
<evidence type="ECO:0000313" key="5">
    <source>
        <dbReference type="Proteomes" id="UP001611548"/>
    </source>
</evidence>
<evidence type="ECO:0000259" key="3">
    <source>
        <dbReference type="Pfam" id="PF01648"/>
    </source>
</evidence>
<sequence>MGESVRELSPAAPMWFGEGAPPAPWAGGEPRVWGVRVSEYAERAAGDAWLLDESERARAAAFVRAVDRDRYRVAHVVLRRLLGAYLACDPAGVAFVREPCPGCGGPHGRPAVPGALPHFSLSHSGDLVLLAFAETPVGVDVEAVPSPETANEVAAVLHPRERAEIGALPAGRRADAFARCWTRKEAFLKGTGKGLAEAPSVTYVGAGPEPAGPPGWAVADLALPGAYAGAFAVRQVL</sequence>
<dbReference type="Gene3D" id="3.90.470.20">
    <property type="entry name" value="4'-phosphopantetheinyl transferase domain"/>
    <property type="match status" value="1"/>
</dbReference>
<gene>
    <name evidence="4" type="ORF">ACH429_02195</name>
</gene>
<keyword evidence="2 4" id="KW-0808">Transferase</keyword>
<dbReference type="GO" id="GO:0016740">
    <property type="term" value="F:transferase activity"/>
    <property type="evidence" value="ECO:0007669"/>
    <property type="project" value="UniProtKB-KW"/>
</dbReference>
<proteinExistence type="inferred from homology"/>
<evidence type="ECO:0000256" key="1">
    <source>
        <dbReference type="ARBA" id="ARBA00010990"/>
    </source>
</evidence>
<reference evidence="4 5" key="1">
    <citation type="submission" date="2024-10" db="EMBL/GenBank/DDBJ databases">
        <title>The Natural Products Discovery Center: Release of the First 8490 Sequenced Strains for Exploring Actinobacteria Biosynthetic Diversity.</title>
        <authorList>
            <person name="Kalkreuter E."/>
            <person name="Kautsar S.A."/>
            <person name="Yang D."/>
            <person name="Bader C.D."/>
            <person name="Teijaro C.N."/>
            <person name="Fluegel L."/>
            <person name="Davis C.M."/>
            <person name="Simpson J.R."/>
            <person name="Lauterbach L."/>
            <person name="Steele A.D."/>
            <person name="Gui C."/>
            <person name="Meng S."/>
            <person name="Li G."/>
            <person name="Viehrig K."/>
            <person name="Ye F."/>
            <person name="Su P."/>
            <person name="Kiefer A.F."/>
            <person name="Nichols A."/>
            <person name="Cepeda A.J."/>
            <person name="Yan W."/>
            <person name="Fan B."/>
            <person name="Jiang Y."/>
            <person name="Adhikari A."/>
            <person name="Zheng C.-J."/>
            <person name="Schuster L."/>
            <person name="Cowan T.M."/>
            <person name="Smanski M.J."/>
            <person name="Chevrette M.G."/>
            <person name="De Carvalho L.P.S."/>
            <person name="Shen B."/>
        </authorList>
    </citation>
    <scope>NUCLEOTIDE SEQUENCE [LARGE SCALE GENOMIC DNA]</scope>
    <source>
        <strain evidence="4 5">NPDC020327</strain>
    </source>
</reference>
<dbReference type="Proteomes" id="UP001611548">
    <property type="component" value="Unassembled WGS sequence"/>
</dbReference>
<comment type="caution">
    <text evidence="4">The sequence shown here is derived from an EMBL/GenBank/DDBJ whole genome shotgun (WGS) entry which is preliminary data.</text>
</comment>
<dbReference type="InterPro" id="IPR008278">
    <property type="entry name" value="4-PPantetheinyl_Trfase_dom"/>
</dbReference>
<dbReference type="InterPro" id="IPR037143">
    <property type="entry name" value="4-PPantetheinyl_Trfase_dom_sf"/>
</dbReference>
<protein>
    <submittedName>
        <fullName evidence="4">4'-phosphopantetheinyl transferase family protein</fullName>
    </submittedName>
</protein>
<evidence type="ECO:0000256" key="2">
    <source>
        <dbReference type="ARBA" id="ARBA00022679"/>
    </source>
</evidence>
<dbReference type="InterPro" id="IPR050559">
    <property type="entry name" value="P-Pant_transferase_sf"/>
</dbReference>
<accession>A0ABW7UMI4</accession>
<feature type="domain" description="4'-phosphopantetheinyl transferase" evidence="3">
    <location>
        <begin position="136"/>
        <end position="197"/>
    </location>
</feature>